<organism evidence="1 2">
    <name type="scientific">Entomophthora muscae</name>
    <dbReference type="NCBI Taxonomy" id="34485"/>
    <lineage>
        <taxon>Eukaryota</taxon>
        <taxon>Fungi</taxon>
        <taxon>Fungi incertae sedis</taxon>
        <taxon>Zoopagomycota</taxon>
        <taxon>Entomophthoromycotina</taxon>
        <taxon>Entomophthoromycetes</taxon>
        <taxon>Entomophthorales</taxon>
        <taxon>Entomophthoraceae</taxon>
        <taxon>Entomophthora</taxon>
    </lineage>
</organism>
<name>A0ACC2TUH9_9FUNG</name>
<protein>
    <submittedName>
        <fullName evidence="1">Uncharacterized protein</fullName>
    </submittedName>
</protein>
<keyword evidence="2" id="KW-1185">Reference proteome</keyword>
<accession>A0ACC2TUH9</accession>
<evidence type="ECO:0000313" key="2">
    <source>
        <dbReference type="Proteomes" id="UP001165960"/>
    </source>
</evidence>
<dbReference type="EMBL" id="QTSX02002152">
    <property type="protein sequence ID" value="KAJ9078328.1"/>
    <property type="molecule type" value="Genomic_DNA"/>
</dbReference>
<sequence length="776" mass="86067">MFIFQLVFFLFLNMESIESLDSMSGRARLNYCKYPDPTNLGITSERVEKLLASLSLEEKIGQMTQINTGNMTDPVTKRLDPKLVNFYVKEKKVGSFLNTMYEKINQPPPTPDVWVESINLLQTAYKETRSKIPMIYGIDSVHGANYVYGATLFPQQLGLAATFNRTAARVTAEVTAKDTRAVGIQWNFSPILDIAVNKQWPRVYETFGEDPYLAGQLGAEMIIGYQGCNELNSPVKVAATMKHFIGYSASRSGKDVDGSWASERIINDYFRPSFQHAMEAGAATVMESYSDIDGDHIVNSKKYLVDLLRKQMNFTGTLVTDWEQINKLHEPIHIAPTIKDAVRRVMKLGTVDVSMVPNDADFVDILLELVREGKVPEAFIDQSVRRILNLKEKVGLLDADGLVDPQSVHLASIGSASDAGKSLDAARESIILLQNNQHTLPLPPTARILVTGPTGDSLSYLTGGWTYTWQGPLGEDDFQGKGTTILQGLRKHTKAAVDYIQGVDIEGIPSTSIADLARSANDYDAVVLCLGEKAYTEFKGNINDMHLPRGQINLLETLVKDVHKPVIVVLSQGRPRVTGPSIRNASAVLGSFLVGPYGGDAISEVIYGITNPSGKLPITYSNHANDNNLNYYRRFNEIYDNVYWEFGHGLSYTTYSYSSLVLSSATIASNSDIQATVTVTNTGTIPGKEAVLFYITDEYRSISPEVKKLRFFEKIYLDPQQSKTVSFKISLQDLAFYNAENLRVTEAGTFILSVSDLKSKFELILPEGQESVRVDF</sequence>
<evidence type="ECO:0000313" key="1">
    <source>
        <dbReference type="EMBL" id="KAJ9078328.1"/>
    </source>
</evidence>
<reference evidence="1" key="1">
    <citation type="submission" date="2022-04" db="EMBL/GenBank/DDBJ databases">
        <title>Genome of the entomopathogenic fungus Entomophthora muscae.</title>
        <authorList>
            <person name="Elya C."/>
            <person name="Lovett B.R."/>
            <person name="Lee E."/>
            <person name="Macias A.M."/>
            <person name="Hajek A.E."/>
            <person name="De Bivort B.L."/>
            <person name="Kasson M.T."/>
            <person name="De Fine Licht H.H."/>
            <person name="Stajich J.E."/>
        </authorList>
    </citation>
    <scope>NUCLEOTIDE SEQUENCE</scope>
    <source>
        <strain evidence="1">Berkeley</strain>
    </source>
</reference>
<comment type="caution">
    <text evidence="1">The sequence shown here is derived from an EMBL/GenBank/DDBJ whole genome shotgun (WGS) entry which is preliminary data.</text>
</comment>
<dbReference type="Proteomes" id="UP001165960">
    <property type="component" value="Unassembled WGS sequence"/>
</dbReference>
<gene>
    <name evidence="1" type="ORF">DSO57_1007625</name>
</gene>
<proteinExistence type="predicted"/>